<dbReference type="Pfam" id="PF01810">
    <property type="entry name" value="LysE"/>
    <property type="match status" value="1"/>
</dbReference>
<dbReference type="PANTHER" id="PTHR30086:SF20">
    <property type="entry name" value="ARGININE EXPORTER PROTEIN ARGO-RELATED"/>
    <property type="match status" value="1"/>
</dbReference>
<evidence type="ECO:0000256" key="1">
    <source>
        <dbReference type="ARBA" id="ARBA00004651"/>
    </source>
</evidence>
<protein>
    <submittedName>
        <fullName evidence="7">LysE family transporter</fullName>
    </submittedName>
</protein>
<keyword evidence="2" id="KW-1003">Cell membrane</keyword>
<comment type="subcellular location">
    <subcellularLocation>
        <location evidence="1">Cell membrane</location>
        <topology evidence="1">Multi-pass membrane protein</topology>
    </subcellularLocation>
</comment>
<gene>
    <name evidence="7" type="ORF">GQE99_19105</name>
</gene>
<name>A0A845M762_9RHOB</name>
<feature type="transmembrane region" description="Helical" evidence="6">
    <location>
        <begin position="116"/>
        <end position="137"/>
    </location>
</feature>
<keyword evidence="3 6" id="KW-0812">Transmembrane</keyword>
<evidence type="ECO:0000256" key="4">
    <source>
        <dbReference type="ARBA" id="ARBA00022989"/>
    </source>
</evidence>
<keyword evidence="8" id="KW-1185">Reference proteome</keyword>
<evidence type="ECO:0000256" key="2">
    <source>
        <dbReference type="ARBA" id="ARBA00022475"/>
    </source>
</evidence>
<accession>A0A845M762</accession>
<evidence type="ECO:0000313" key="8">
    <source>
        <dbReference type="Proteomes" id="UP000467322"/>
    </source>
</evidence>
<keyword evidence="4 6" id="KW-1133">Transmembrane helix</keyword>
<feature type="transmembrane region" description="Helical" evidence="6">
    <location>
        <begin position="149"/>
        <end position="176"/>
    </location>
</feature>
<feature type="transmembrane region" description="Helical" evidence="6">
    <location>
        <begin position="45"/>
        <end position="72"/>
    </location>
</feature>
<dbReference type="PANTHER" id="PTHR30086">
    <property type="entry name" value="ARGININE EXPORTER PROTEIN ARGO"/>
    <property type="match status" value="1"/>
</dbReference>
<evidence type="ECO:0000256" key="3">
    <source>
        <dbReference type="ARBA" id="ARBA00022692"/>
    </source>
</evidence>
<feature type="transmembrane region" description="Helical" evidence="6">
    <location>
        <begin position="188"/>
        <end position="206"/>
    </location>
</feature>
<evidence type="ECO:0000256" key="6">
    <source>
        <dbReference type="SAM" id="Phobius"/>
    </source>
</evidence>
<evidence type="ECO:0000256" key="5">
    <source>
        <dbReference type="ARBA" id="ARBA00023136"/>
    </source>
</evidence>
<sequence>MILGLDPSVVLAFVGAGIVLNLTPGADVMFASASGLSGGPRAGAAAALGVALGALMHTVLAAAGLSALIAASPVLFELVRWAGAGYLLFLAWKAWRAGAVPAQGGETRLIGAIRRGFLTNALNPKVALFILALLPQFTAPGAGPLWAQILALGAIFSVTGFVITAGYGMAAGLLGARLNRHARALNRVSAVVYGGLALRLVLTGGAK</sequence>
<dbReference type="InterPro" id="IPR001123">
    <property type="entry name" value="LeuE-type"/>
</dbReference>
<reference evidence="7 8" key="1">
    <citation type="submission" date="2019-12" db="EMBL/GenBank/DDBJ databases">
        <title>Maritimibacter sp. nov. sp. isolated from sea sand.</title>
        <authorList>
            <person name="Kim J."/>
            <person name="Jeong S.E."/>
            <person name="Jung H.S."/>
            <person name="Jeon C.O."/>
        </authorList>
    </citation>
    <scope>NUCLEOTIDE SEQUENCE [LARGE SCALE GENOMIC DNA]</scope>
    <source>
        <strain evidence="7 8">DP07</strain>
    </source>
</reference>
<dbReference type="AlphaFoldDB" id="A0A845M762"/>
<dbReference type="RefSeq" id="WP_161353555.1">
    <property type="nucleotide sequence ID" value="NZ_WTUX01000022.1"/>
</dbReference>
<evidence type="ECO:0000313" key="7">
    <source>
        <dbReference type="EMBL" id="MZR15132.1"/>
    </source>
</evidence>
<dbReference type="PIRSF" id="PIRSF006324">
    <property type="entry name" value="LeuE"/>
    <property type="match status" value="1"/>
</dbReference>
<dbReference type="GO" id="GO:0005886">
    <property type="term" value="C:plasma membrane"/>
    <property type="evidence" value="ECO:0007669"/>
    <property type="project" value="UniProtKB-SubCell"/>
</dbReference>
<dbReference type="EMBL" id="WTUX01000022">
    <property type="protein sequence ID" value="MZR15132.1"/>
    <property type="molecule type" value="Genomic_DNA"/>
</dbReference>
<dbReference type="GO" id="GO:0015171">
    <property type="term" value="F:amino acid transmembrane transporter activity"/>
    <property type="evidence" value="ECO:0007669"/>
    <property type="project" value="TreeGrafter"/>
</dbReference>
<organism evidence="7 8">
    <name type="scientific">Maritimibacter harenae</name>
    <dbReference type="NCBI Taxonomy" id="2606218"/>
    <lineage>
        <taxon>Bacteria</taxon>
        <taxon>Pseudomonadati</taxon>
        <taxon>Pseudomonadota</taxon>
        <taxon>Alphaproteobacteria</taxon>
        <taxon>Rhodobacterales</taxon>
        <taxon>Roseobacteraceae</taxon>
        <taxon>Maritimibacter</taxon>
    </lineage>
</organism>
<proteinExistence type="predicted"/>
<feature type="transmembrane region" description="Helical" evidence="6">
    <location>
        <begin position="12"/>
        <end position="33"/>
    </location>
</feature>
<keyword evidence="5 6" id="KW-0472">Membrane</keyword>
<comment type="caution">
    <text evidence="7">The sequence shown here is derived from an EMBL/GenBank/DDBJ whole genome shotgun (WGS) entry which is preliminary data.</text>
</comment>
<dbReference type="Proteomes" id="UP000467322">
    <property type="component" value="Unassembled WGS sequence"/>
</dbReference>